<dbReference type="InterPro" id="IPR029016">
    <property type="entry name" value="GAF-like_dom_sf"/>
</dbReference>
<proteinExistence type="predicted"/>
<protein>
    <recommendedName>
        <fullName evidence="4">DUF484 domain-containing protein</fullName>
    </recommendedName>
</protein>
<dbReference type="InterPro" id="IPR007435">
    <property type="entry name" value="DUF484"/>
</dbReference>
<dbReference type="EMBL" id="FOSH01000005">
    <property type="protein sequence ID" value="SFK12863.1"/>
    <property type="molecule type" value="Genomic_DNA"/>
</dbReference>
<organism evidence="2 3">
    <name type="scientific">Methylophaga sulfidovorans</name>
    <dbReference type="NCBI Taxonomy" id="45496"/>
    <lineage>
        <taxon>Bacteria</taxon>
        <taxon>Pseudomonadati</taxon>
        <taxon>Pseudomonadota</taxon>
        <taxon>Gammaproteobacteria</taxon>
        <taxon>Thiotrichales</taxon>
        <taxon>Piscirickettsiaceae</taxon>
        <taxon>Methylophaga</taxon>
    </lineage>
</organism>
<gene>
    <name evidence="2" type="ORF">SAMN04488079_105141</name>
</gene>
<keyword evidence="3" id="KW-1185">Reference proteome</keyword>
<dbReference type="RefSeq" id="WP_091712243.1">
    <property type="nucleotide sequence ID" value="NZ_FOSH01000005.1"/>
</dbReference>
<evidence type="ECO:0008006" key="4">
    <source>
        <dbReference type="Google" id="ProtNLM"/>
    </source>
</evidence>
<dbReference type="AlphaFoldDB" id="A0A1I3WZQ7"/>
<evidence type="ECO:0000313" key="2">
    <source>
        <dbReference type="EMBL" id="SFK12863.1"/>
    </source>
</evidence>
<name>A0A1I3WZQ7_9GAMM</name>
<accession>A0A1I3WZQ7</accession>
<evidence type="ECO:0000313" key="3">
    <source>
        <dbReference type="Proteomes" id="UP000198924"/>
    </source>
</evidence>
<dbReference type="Pfam" id="PF04340">
    <property type="entry name" value="DUF484"/>
    <property type="match status" value="1"/>
</dbReference>
<evidence type="ECO:0000256" key="1">
    <source>
        <dbReference type="SAM" id="Coils"/>
    </source>
</evidence>
<dbReference type="Gene3D" id="3.30.450.40">
    <property type="match status" value="1"/>
</dbReference>
<dbReference type="PANTHER" id="PTHR38765:SF1">
    <property type="entry name" value="DUF484 DOMAIN-CONTAINING PROTEIN"/>
    <property type="match status" value="1"/>
</dbReference>
<dbReference type="Proteomes" id="UP000198924">
    <property type="component" value="Unassembled WGS sequence"/>
</dbReference>
<dbReference type="OrthoDB" id="8525200at2"/>
<dbReference type="SUPFAM" id="SSF55781">
    <property type="entry name" value="GAF domain-like"/>
    <property type="match status" value="1"/>
</dbReference>
<dbReference type="STRING" id="45496.SAMN04488079_105141"/>
<reference evidence="3" key="1">
    <citation type="submission" date="2016-10" db="EMBL/GenBank/DDBJ databases">
        <authorList>
            <person name="Varghese N."/>
            <person name="Submissions S."/>
        </authorList>
    </citation>
    <scope>NUCLEOTIDE SEQUENCE [LARGE SCALE GENOMIC DNA]</scope>
    <source>
        <strain evidence="3">DSM 11578</strain>
    </source>
</reference>
<keyword evidence="1" id="KW-0175">Coiled coil</keyword>
<sequence length="236" mass="26810">MVDTTTDLTLEQIEHYLEEHPDLFLEQPQLLEFLNLNSSPEGTISLAQRQTQRLQEKNQQLNEQLHALIDNAHSNAALEKRVHNLCLRAMDAVDLADLINLIQTELKHEFAADDVALRLFYQGEHKLELPQVEANVSQLHADDKKLRIFDNLFTKQEPVCGRLTKAQKSLLFDARAEEINSVACLPLGHQPCAGLLAIGSVDANRFHADMATDYLSFLGEVVMRVIRQYTHEQHAQ</sequence>
<dbReference type="PANTHER" id="PTHR38765">
    <property type="entry name" value="DUF484 DOMAIN-CONTAINING PROTEIN"/>
    <property type="match status" value="1"/>
</dbReference>
<feature type="coiled-coil region" evidence="1">
    <location>
        <begin position="44"/>
        <end position="71"/>
    </location>
</feature>